<keyword evidence="11" id="KW-1185">Reference proteome</keyword>
<dbReference type="PANTHER" id="PTHR10791:SF142">
    <property type="entry name" value="BIDIRECTIONAL SUGAR TRANSPORTER SWEET16"/>
    <property type="match status" value="1"/>
</dbReference>
<keyword evidence="4 9" id="KW-0762">Sugar transport</keyword>
<dbReference type="GO" id="GO:0051260">
    <property type="term" value="P:protein homooligomerization"/>
    <property type="evidence" value="ECO:0007669"/>
    <property type="project" value="UniProtKB-ARBA"/>
</dbReference>
<evidence type="ECO:0000256" key="2">
    <source>
        <dbReference type="ARBA" id="ARBA00007809"/>
    </source>
</evidence>
<feature type="transmembrane region" description="Helical" evidence="9">
    <location>
        <begin position="88"/>
        <end position="107"/>
    </location>
</feature>
<evidence type="ECO:0000256" key="6">
    <source>
        <dbReference type="ARBA" id="ARBA00022737"/>
    </source>
</evidence>
<evidence type="ECO:0000256" key="7">
    <source>
        <dbReference type="ARBA" id="ARBA00022989"/>
    </source>
</evidence>
<evidence type="ECO:0000313" key="10">
    <source>
        <dbReference type="EMBL" id="KAL3814664.1"/>
    </source>
</evidence>
<dbReference type="Pfam" id="PF03083">
    <property type="entry name" value="MtN3_slv"/>
    <property type="match status" value="2"/>
</dbReference>
<feature type="transmembrane region" description="Helical" evidence="9">
    <location>
        <begin position="6"/>
        <end position="27"/>
    </location>
</feature>
<comment type="function">
    <text evidence="9">Mediates both low-affinity uptake and efflux of sugar across the membrane.</text>
</comment>
<organism evidence="10 11">
    <name type="scientific">Penstemon smallii</name>
    <dbReference type="NCBI Taxonomy" id="265156"/>
    <lineage>
        <taxon>Eukaryota</taxon>
        <taxon>Viridiplantae</taxon>
        <taxon>Streptophyta</taxon>
        <taxon>Embryophyta</taxon>
        <taxon>Tracheophyta</taxon>
        <taxon>Spermatophyta</taxon>
        <taxon>Magnoliopsida</taxon>
        <taxon>eudicotyledons</taxon>
        <taxon>Gunneridae</taxon>
        <taxon>Pentapetalae</taxon>
        <taxon>asterids</taxon>
        <taxon>lamiids</taxon>
        <taxon>Lamiales</taxon>
        <taxon>Plantaginaceae</taxon>
        <taxon>Cheloneae</taxon>
        <taxon>Penstemon</taxon>
    </lineage>
</organism>
<comment type="subcellular location">
    <subcellularLocation>
        <location evidence="9">Cell membrane</location>
        <topology evidence="9">Multi-pass membrane protein</topology>
    </subcellularLocation>
    <subcellularLocation>
        <location evidence="1">Endomembrane system</location>
        <topology evidence="1">Multi-pass membrane protein</topology>
    </subcellularLocation>
</comment>
<proteinExistence type="inferred from homology"/>
<dbReference type="Gene3D" id="1.20.1280.290">
    <property type="match status" value="2"/>
</dbReference>
<evidence type="ECO:0000256" key="3">
    <source>
        <dbReference type="ARBA" id="ARBA00022448"/>
    </source>
</evidence>
<evidence type="ECO:0000256" key="4">
    <source>
        <dbReference type="ARBA" id="ARBA00022597"/>
    </source>
</evidence>
<protein>
    <recommendedName>
        <fullName evidence="9">Bidirectional sugar transporter SWEET</fullName>
    </recommendedName>
</protein>
<feature type="transmembrane region" description="Helical" evidence="9">
    <location>
        <begin position="146"/>
        <end position="168"/>
    </location>
</feature>
<dbReference type="Proteomes" id="UP001634393">
    <property type="component" value="Unassembled WGS sequence"/>
</dbReference>
<gene>
    <name evidence="10" type="ORF">ACJIZ3_015932</name>
</gene>
<dbReference type="InterPro" id="IPR047664">
    <property type="entry name" value="SWEET"/>
</dbReference>
<dbReference type="InterPro" id="IPR004316">
    <property type="entry name" value="SWEET_rpt"/>
</dbReference>
<feature type="transmembrane region" description="Helical" evidence="9">
    <location>
        <begin position="174"/>
        <end position="196"/>
    </location>
</feature>
<evidence type="ECO:0000313" key="11">
    <source>
        <dbReference type="Proteomes" id="UP001634393"/>
    </source>
</evidence>
<keyword evidence="8 9" id="KW-0472">Membrane</keyword>
<feature type="transmembrane region" description="Helical" evidence="9">
    <location>
        <begin position="64"/>
        <end position="81"/>
    </location>
</feature>
<feature type="transmembrane region" description="Helical" evidence="9">
    <location>
        <begin position="113"/>
        <end position="134"/>
    </location>
</feature>
<sequence length="280" mass="30901">MASLSFILGLIGNVISILMFASPIKTLNKVVRKKSTENYKGIPYITTLLSTCLWTFYGVLKPDVLVVTVNGAGAGLHVGFVKLIKLAGAVNVGFLGAVIIVTLVADLGSSRRISVVGFLCAGLTIAMYAAPLSAMRTVIRTKSIKYMPFFLSLLQFLNSGVWSAYSLLIRDFYIGVPNVIGFVLTSAQLILIMLYYKDKSMLSPELEEKMEEEEEEEGSAHLFKMQDLSDNNNNIPNLLSKGNSLPKPSVVRQYSNNIMKTRSLSPYEFNQKDMENGFKD</sequence>
<comment type="caution">
    <text evidence="10">The sequence shown here is derived from an EMBL/GenBank/DDBJ whole genome shotgun (WGS) entry which is preliminary data.</text>
</comment>
<evidence type="ECO:0000256" key="8">
    <source>
        <dbReference type="ARBA" id="ARBA00023136"/>
    </source>
</evidence>
<comment type="similarity">
    <text evidence="2 9">Belongs to the SWEET sugar transporter family.</text>
</comment>
<dbReference type="GO" id="GO:0005886">
    <property type="term" value="C:plasma membrane"/>
    <property type="evidence" value="ECO:0007669"/>
    <property type="project" value="UniProtKB-SubCell"/>
</dbReference>
<dbReference type="AlphaFoldDB" id="A0ABD3RPQ2"/>
<name>A0ABD3RPQ2_9LAMI</name>
<keyword evidence="5 9" id="KW-0812">Transmembrane</keyword>
<keyword evidence="6" id="KW-0677">Repeat</keyword>
<accession>A0ABD3RPQ2</accession>
<evidence type="ECO:0000256" key="5">
    <source>
        <dbReference type="ARBA" id="ARBA00022692"/>
    </source>
</evidence>
<keyword evidence="7 9" id="KW-1133">Transmembrane helix</keyword>
<dbReference type="PANTHER" id="PTHR10791">
    <property type="entry name" value="RAG1-ACTIVATING PROTEIN 1"/>
    <property type="match status" value="1"/>
</dbReference>
<evidence type="ECO:0000256" key="9">
    <source>
        <dbReference type="RuleBase" id="RU910715"/>
    </source>
</evidence>
<keyword evidence="3 9" id="KW-0813">Transport</keyword>
<evidence type="ECO:0000256" key="1">
    <source>
        <dbReference type="ARBA" id="ARBA00004127"/>
    </source>
</evidence>
<dbReference type="GO" id="GO:0012505">
    <property type="term" value="C:endomembrane system"/>
    <property type="evidence" value="ECO:0007669"/>
    <property type="project" value="UniProtKB-SubCell"/>
</dbReference>
<reference evidence="10 11" key="1">
    <citation type="submission" date="2024-12" db="EMBL/GenBank/DDBJ databases">
        <title>The unique morphological basis and parallel evolutionary history of personate flowers in Penstemon.</title>
        <authorList>
            <person name="Depatie T.H."/>
            <person name="Wessinger C.A."/>
        </authorList>
    </citation>
    <scope>NUCLEOTIDE SEQUENCE [LARGE SCALE GENOMIC DNA]</scope>
    <source>
        <strain evidence="10">WTNN_2</strain>
        <tissue evidence="10">Leaf</tissue>
    </source>
</reference>
<dbReference type="FunFam" id="1.20.1280.290:FF:000002">
    <property type="entry name" value="Bidirectional sugar transporter SWEET"/>
    <property type="match status" value="1"/>
</dbReference>
<dbReference type="EMBL" id="JBJXBP010000008">
    <property type="protein sequence ID" value="KAL3814664.1"/>
    <property type="molecule type" value="Genomic_DNA"/>
</dbReference>
<feature type="transmembrane region" description="Helical" evidence="9">
    <location>
        <begin position="39"/>
        <end position="58"/>
    </location>
</feature>